<dbReference type="OrthoDB" id="9804315at2"/>
<comment type="pathway">
    <text evidence="1 9">Cofactor biosynthesis; tetrahydrofolate biosynthesis; 5,6,7,8-tetrahydrofolate from 7,8-dihydrofolate: step 1/1.</text>
</comment>
<dbReference type="GO" id="GO:0046655">
    <property type="term" value="P:folic acid metabolic process"/>
    <property type="evidence" value="ECO:0007669"/>
    <property type="project" value="TreeGrafter"/>
</dbReference>
<dbReference type="GO" id="GO:0046654">
    <property type="term" value="P:tetrahydrofolate biosynthetic process"/>
    <property type="evidence" value="ECO:0007669"/>
    <property type="project" value="UniProtKB-UniPathway"/>
</dbReference>
<evidence type="ECO:0000256" key="10">
    <source>
        <dbReference type="RuleBase" id="RU004474"/>
    </source>
</evidence>
<dbReference type="UniPathway" id="UPA00077">
    <property type="reaction ID" value="UER00158"/>
</dbReference>
<keyword evidence="13" id="KW-1185">Reference proteome</keyword>
<reference evidence="12" key="1">
    <citation type="submission" date="2012-08" db="EMBL/GenBank/DDBJ databases">
        <title>Whole genome shotgun sequence of Gordonia rhizosphera NBRC 16068.</title>
        <authorList>
            <person name="Takarada H."/>
            <person name="Isaki S."/>
            <person name="Hosoyama A."/>
            <person name="Tsuchikane K."/>
            <person name="Katsumata H."/>
            <person name="Baba S."/>
            <person name="Ohji S."/>
            <person name="Yamazaki S."/>
            <person name="Fujita N."/>
        </authorList>
    </citation>
    <scope>NUCLEOTIDE SEQUENCE [LARGE SCALE GENOMIC DNA]</scope>
    <source>
        <strain evidence="12">NBRC 16068</strain>
    </source>
</reference>
<gene>
    <name evidence="12" type="primary">folA</name>
    <name evidence="12" type="ORF">GORHZ_154_00330</name>
</gene>
<accession>K6WZF7</accession>
<dbReference type="InterPro" id="IPR012259">
    <property type="entry name" value="DHFR"/>
</dbReference>
<organism evidence="12 13">
    <name type="scientific">Gordonia rhizosphera NBRC 16068</name>
    <dbReference type="NCBI Taxonomy" id="1108045"/>
    <lineage>
        <taxon>Bacteria</taxon>
        <taxon>Bacillati</taxon>
        <taxon>Actinomycetota</taxon>
        <taxon>Actinomycetes</taxon>
        <taxon>Mycobacteriales</taxon>
        <taxon>Gordoniaceae</taxon>
        <taxon>Gordonia</taxon>
    </lineage>
</organism>
<proteinExistence type="inferred from homology"/>
<dbReference type="GO" id="GO:0046452">
    <property type="term" value="P:dihydrofolate metabolic process"/>
    <property type="evidence" value="ECO:0007669"/>
    <property type="project" value="TreeGrafter"/>
</dbReference>
<evidence type="ECO:0000313" key="12">
    <source>
        <dbReference type="EMBL" id="GAB91944.1"/>
    </source>
</evidence>
<dbReference type="InterPro" id="IPR024072">
    <property type="entry name" value="DHFR-like_dom_sf"/>
</dbReference>
<protein>
    <recommendedName>
        <fullName evidence="4 9">Dihydrofolate reductase</fullName>
        <ecNumber evidence="3 9">1.5.1.3</ecNumber>
    </recommendedName>
</protein>
<evidence type="ECO:0000256" key="1">
    <source>
        <dbReference type="ARBA" id="ARBA00004903"/>
    </source>
</evidence>
<dbReference type="PIRSF" id="PIRSF000194">
    <property type="entry name" value="DHFR"/>
    <property type="match status" value="1"/>
</dbReference>
<evidence type="ECO:0000256" key="3">
    <source>
        <dbReference type="ARBA" id="ARBA00012856"/>
    </source>
</evidence>
<dbReference type="GO" id="GO:0070401">
    <property type="term" value="F:NADP+ binding"/>
    <property type="evidence" value="ECO:0007669"/>
    <property type="project" value="UniProtKB-ARBA"/>
</dbReference>
<dbReference type="FunFam" id="3.40.430.10:FF:000001">
    <property type="entry name" value="Dihydrofolate reductase"/>
    <property type="match status" value="1"/>
</dbReference>
<dbReference type="Proteomes" id="UP000008363">
    <property type="component" value="Unassembled WGS sequence"/>
</dbReference>
<dbReference type="eggNOG" id="COG0262">
    <property type="taxonomic scope" value="Bacteria"/>
</dbReference>
<comment type="catalytic activity">
    <reaction evidence="9">
        <text>(6S)-5,6,7,8-tetrahydrofolate + NADP(+) = 7,8-dihydrofolate + NADPH + H(+)</text>
        <dbReference type="Rhea" id="RHEA:15009"/>
        <dbReference type="ChEBI" id="CHEBI:15378"/>
        <dbReference type="ChEBI" id="CHEBI:57451"/>
        <dbReference type="ChEBI" id="CHEBI:57453"/>
        <dbReference type="ChEBI" id="CHEBI:57783"/>
        <dbReference type="ChEBI" id="CHEBI:58349"/>
        <dbReference type="EC" id="1.5.1.3"/>
    </reaction>
</comment>
<evidence type="ECO:0000256" key="8">
    <source>
        <dbReference type="ARBA" id="ARBA00025067"/>
    </source>
</evidence>
<dbReference type="InterPro" id="IPR017925">
    <property type="entry name" value="DHFR_CS"/>
</dbReference>
<dbReference type="PRINTS" id="PR00070">
    <property type="entry name" value="DHFR"/>
</dbReference>
<dbReference type="EMBL" id="BAHC01000154">
    <property type="protein sequence ID" value="GAB91944.1"/>
    <property type="molecule type" value="Genomic_DNA"/>
</dbReference>
<keyword evidence="6 9" id="KW-0521">NADP</keyword>
<dbReference type="PANTHER" id="PTHR48069">
    <property type="entry name" value="DIHYDROFOLATE REDUCTASE"/>
    <property type="match status" value="1"/>
</dbReference>
<comment type="similarity">
    <text evidence="2 9 10">Belongs to the dihydrofolate reductase family.</text>
</comment>
<dbReference type="GO" id="GO:0006730">
    <property type="term" value="P:one-carbon metabolic process"/>
    <property type="evidence" value="ECO:0007669"/>
    <property type="project" value="UniProtKB-KW"/>
</dbReference>
<evidence type="ECO:0000256" key="2">
    <source>
        <dbReference type="ARBA" id="ARBA00009539"/>
    </source>
</evidence>
<dbReference type="GO" id="GO:0004146">
    <property type="term" value="F:dihydrofolate reductase activity"/>
    <property type="evidence" value="ECO:0007669"/>
    <property type="project" value="UniProtKB-EC"/>
</dbReference>
<evidence type="ECO:0000256" key="7">
    <source>
        <dbReference type="ARBA" id="ARBA00023002"/>
    </source>
</evidence>
<comment type="caution">
    <text evidence="12">The sequence shown here is derived from an EMBL/GenBank/DDBJ whole genome shotgun (WGS) entry which is preliminary data.</text>
</comment>
<keyword evidence="7 9" id="KW-0560">Oxidoreductase</keyword>
<sequence>MATTITLLWAQDRVGAIGRANTIPWRVPEDMRRFRELTGAHPVVMGRRTWESLPTRVRPLPGRRNVVISRSVGFTAEGADVVHSISEALDLVEGPVTVIGGGQIYEASMALATHLRITEIDMLVEGADAFAPEIDPFAWEVGETGEWQSSSTGVRYRFVDYLRHRAGVSGRRES</sequence>
<dbReference type="GO" id="GO:0005829">
    <property type="term" value="C:cytosol"/>
    <property type="evidence" value="ECO:0007669"/>
    <property type="project" value="TreeGrafter"/>
</dbReference>
<dbReference type="PROSITE" id="PS51330">
    <property type="entry name" value="DHFR_2"/>
    <property type="match status" value="1"/>
</dbReference>
<dbReference type="RefSeq" id="WP_006335932.1">
    <property type="nucleotide sequence ID" value="NZ_BAHC01000154.1"/>
</dbReference>
<dbReference type="Gene3D" id="3.40.430.10">
    <property type="entry name" value="Dihydrofolate Reductase, subunit A"/>
    <property type="match status" value="1"/>
</dbReference>
<comment type="function">
    <text evidence="8 9">Key enzyme in folate metabolism. Catalyzes an essential reaction for de novo glycine and purine synthesis, and for DNA precursor synthesis.</text>
</comment>
<dbReference type="PANTHER" id="PTHR48069:SF3">
    <property type="entry name" value="DIHYDROFOLATE REDUCTASE"/>
    <property type="match status" value="1"/>
</dbReference>
<dbReference type="Pfam" id="PF00186">
    <property type="entry name" value="DHFR_1"/>
    <property type="match status" value="1"/>
</dbReference>
<dbReference type="CDD" id="cd00209">
    <property type="entry name" value="DHFR"/>
    <property type="match status" value="1"/>
</dbReference>
<dbReference type="AlphaFoldDB" id="K6WZF7"/>
<evidence type="ECO:0000256" key="9">
    <source>
        <dbReference type="PIRNR" id="PIRNR000194"/>
    </source>
</evidence>
<evidence type="ECO:0000259" key="11">
    <source>
        <dbReference type="PROSITE" id="PS51330"/>
    </source>
</evidence>
<dbReference type="SUPFAM" id="SSF53597">
    <property type="entry name" value="Dihydrofolate reductase-like"/>
    <property type="match status" value="1"/>
</dbReference>
<keyword evidence="5 9" id="KW-0554">One-carbon metabolism</keyword>
<dbReference type="STRING" id="1108045.GORHZ_154_00330"/>
<evidence type="ECO:0000313" key="13">
    <source>
        <dbReference type="Proteomes" id="UP000008363"/>
    </source>
</evidence>
<evidence type="ECO:0000256" key="4">
    <source>
        <dbReference type="ARBA" id="ARBA00018886"/>
    </source>
</evidence>
<dbReference type="EC" id="1.5.1.3" evidence="3 9"/>
<evidence type="ECO:0000256" key="5">
    <source>
        <dbReference type="ARBA" id="ARBA00022563"/>
    </source>
</evidence>
<feature type="domain" description="DHFR" evidence="11">
    <location>
        <begin position="4"/>
        <end position="163"/>
    </location>
</feature>
<dbReference type="InterPro" id="IPR001796">
    <property type="entry name" value="DHFR_dom"/>
</dbReference>
<dbReference type="PROSITE" id="PS00075">
    <property type="entry name" value="DHFR_1"/>
    <property type="match status" value="1"/>
</dbReference>
<evidence type="ECO:0000256" key="6">
    <source>
        <dbReference type="ARBA" id="ARBA00022857"/>
    </source>
</evidence>
<name>K6WZF7_9ACTN</name>